<gene>
    <name evidence="1" type="ORF">XE03_1372</name>
</gene>
<dbReference type="InterPro" id="IPR004260">
    <property type="entry name" value="Pyr-dimer_DNA_glycosylase"/>
</dbReference>
<name>A0A101I0P5_UNCT6</name>
<comment type="caution">
    <text evidence="1">The sequence shown here is derived from an EMBL/GenBank/DDBJ whole genome shotgun (WGS) entry which is preliminary data.</text>
</comment>
<dbReference type="GO" id="GO:0016829">
    <property type="term" value="F:lyase activity"/>
    <property type="evidence" value="ECO:0007669"/>
    <property type="project" value="UniProtKB-KW"/>
</dbReference>
<dbReference type="EMBL" id="LGGX01000015">
    <property type="protein sequence ID" value="KUK86583.1"/>
    <property type="molecule type" value="Genomic_DNA"/>
</dbReference>
<dbReference type="Pfam" id="PF03013">
    <property type="entry name" value="Pyr_excise"/>
    <property type="match status" value="1"/>
</dbReference>
<organism evidence="1 2">
    <name type="scientific">candidate division TA06 bacterium 34_109</name>
    <dbReference type="NCBI Taxonomy" id="1635277"/>
    <lineage>
        <taxon>Bacteria</taxon>
        <taxon>Bacteria division TA06</taxon>
    </lineage>
</organism>
<protein>
    <submittedName>
        <fullName evidence="1">DNA-(Apurinic or apyrimidinic site) lyase / pyrimidine dimer DNA glycosylase</fullName>
    </submittedName>
</protein>
<sequence length="147" mass="17634">MRLWSIHPCYLDKVGLVALWREGLLAKKVLEGKTKGYKNHPQLERFKNYKDPLKAIESFLYFVYLEAKKRGYSFDINKIKSKRIIERKIKVTKGQIEYEFKHLCKKLKKRDKENFEKLCKKRKNKIMTNPLFYTVDGGVESWERIDA</sequence>
<dbReference type="Proteomes" id="UP000053467">
    <property type="component" value="Unassembled WGS sequence"/>
</dbReference>
<accession>A0A101I0P5</accession>
<evidence type="ECO:0000313" key="2">
    <source>
        <dbReference type="Proteomes" id="UP000053467"/>
    </source>
</evidence>
<keyword evidence="1" id="KW-0456">Lyase</keyword>
<evidence type="ECO:0000313" key="1">
    <source>
        <dbReference type="EMBL" id="KUK86583.1"/>
    </source>
</evidence>
<proteinExistence type="predicted"/>
<reference evidence="2" key="1">
    <citation type="journal article" date="2015" name="MBio">
        <title>Genome-Resolved Metagenomic Analysis Reveals Roles for Candidate Phyla and Other Microbial Community Members in Biogeochemical Transformations in Oil Reservoirs.</title>
        <authorList>
            <person name="Hu P."/>
            <person name="Tom L."/>
            <person name="Singh A."/>
            <person name="Thomas B.C."/>
            <person name="Baker B.J."/>
            <person name="Piceno Y.M."/>
            <person name="Andersen G.L."/>
            <person name="Banfield J.F."/>
        </authorList>
    </citation>
    <scope>NUCLEOTIDE SEQUENCE [LARGE SCALE GENOMIC DNA]</scope>
</reference>
<dbReference type="AlphaFoldDB" id="A0A101I0P5"/>